<comment type="caution">
    <text evidence="2">The sequence shown here is derived from an EMBL/GenBank/DDBJ whole genome shotgun (WGS) entry which is preliminary data.</text>
</comment>
<dbReference type="AlphaFoldDB" id="A0A0L8V977"/>
<proteinExistence type="predicted"/>
<dbReference type="EMBL" id="LGIA01000149">
    <property type="protein sequence ID" value="KOH45040.1"/>
    <property type="molecule type" value="Genomic_DNA"/>
</dbReference>
<evidence type="ECO:0000256" key="1">
    <source>
        <dbReference type="SAM" id="MobiDB-lite"/>
    </source>
</evidence>
<feature type="region of interest" description="Disordered" evidence="1">
    <location>
        <begin position="29"/>
        <end position="54"/>
    </location>
</feature>
<reference evidence="3" key="1">
    <citation type="submission" date="2015-07" db="EMBL/GenBank/DDBJ databases">
        <title>Genome sequencing of Sunxiuqinia dokdonensis strain SK.</title>
        <authorList>
            <person name="Ahn S."/>
            <person name="Kim B.-C."/>
        </authorList>
    </citation>
    <scope>NUCLEOTIDE SEQUENCE [LARGE SCALE GENOMIC DNA]</scope>
    <source>
        <strain evidence="3">SK</strain>
    </source>
</reference>
<dbReference type="STRING" id="1409788.NC99_21650"/>
<gene>
    <name evidence="2" type="ORF">NC99_21650</name>
</gene>
<dbReference type="Proteomes" id="UP000036958">
    <property type="component" value="Unassembled WGS sequence"/>
</dbReference>
<sequence length="54" mass="5884">MVVELPPFSKGGPGWVTKQQAEIRYARNWARSQSPADSDPAADGRNDALVVVDE</sequence>
<evidence type="ECO:0000313" key="2">
    <source>
        <dbReference type="EMBL" id="KOH45040.1"/>
    </source>
</evidence>
<name>A0A0L8V977_9BACT</name>
<evidence type="ECO:0000313" key="3">
    <source>
        <dbReference type="Proteomes" id="UP000036958"/>
    </source>
</evidence>
<keyword evidence="3" id="KW-1185">Reference proteome</keyword>
<protein>
    <submittedName>
        <fullName evidence="2">Uncharacterized protein</fullName>
    </submittedName>
</protein>
<organism evidence="2 3">
    <name type="scientific">Sunxiuqinia dokdonensis</name>
    <dbReference type="NCBI Taxonomy" id="1409788"/>
    <lineage>
        <taxon>Bacteria</taxon>
        <taxon>Pseudomonadati</taxon>
        <taxon>Bacteroidota</taxon>
        <taxon>Bacteroidia</taxon>
        <taxon>Marinilabiliales</taxon>
        <taxon>Prolixibacteraceae</taxon>
        <taxon>Sunxiuqinia</taxon>
    </lineage>
</organism>
<accession>A0A0L8V977</accession>